<evidence type="ECO:0000313" key="1">
    <source>
        <dbReference type="EMBL" id="NYT47319.1"/>
    </source>
</evidence>
<reference evidence="1 2" key="1">
    <citation type="submission" date="2020-05" db="EMBL/GenBank/DDBJ databases">
        <title>Horizontal transmission and recombination maintain forever young bacterial symbiont genomes.</title>
        <authorList>
            <person name="Russell S.L."/>
            <person name="Pepper-Tunick E."/>
            <person name="Svedberg J."/>
            <person name="Byrne A."/>
            <person name="Ruelas Castillo J."/>
            <person name="Vollmers C."/>
            <person name="Beinart R.A."/>
            <person name="Corbett-Detig R."/>
        </authorList>
    </citation>
    <scope>NUCLEOTIDE SEQUENCE [LARGE SCALE GENOMIC DNA]</scope>
    <source>
        <strain evidence="1">4727-3</strain>
    </source>
</reference>
<dbReference type="Proteomes" id="UP000537890">
    <property type="component" value="Unassembled WGS sequence"/>
</dbReference>
<dbReference type="AlphaFoldDB" id="A0A7Z0SE13"/>
<protein>
    <submittedName>
        <fullName evidence="1">Uncharacterized protein</fullName>
    </submittedName>
</protein>
<gene>
    <name evidence="1" type="ORF">H0A75_06810</name>
</gene>
<dbReference type="EMBL" id="JACCHS010000123">
    <property type="protein sequence ID" value="NYT47319.1"/>
    <property type="molecule type" value="Genomic_DNA"/>
</dbReference>
<evidence type="ECO:0000313" key="2">
    <source>
        <dbReference type="Proteomes" id="UP000537890"/>
    </source>
</evidence>
<comment type="caution">
    <text evidence="1">The sequence shown here is derived from an EMBL/GenBank/DDBJ whole genome shotgun (WGS) entry which is preliminary data.</text>
</comment>
<accession>A0A7Z0SE13</accession>
<proteinExistence type="predicted"/>
<organism evidence="1 2">
    <name type="scientific">Candidatus Methanofishera endochildressiae</name>
    <dbReference type="NCBI Taxonomy" id="2738884"/>
    <lineage>
        <taxon>Bacteria</taxon>
        <taxon>Pseudomonadati</taxon>
        <taxon>Pseudomonadota</taxon>
        <taxon>Gammaproteobacteria</taxon>
        <taxon>Candidatus Methanofishera</taxon>
    </lineage>
</organism>
<name>A0A7Z0SE13_9GAMM</name>
<sequence length="202" mass="22924">MTGVPNFVGVAGMPVGFVFEDRMAKASIIYNKKIATDNIQLLSYIDYFTKGLGEELIEIDPDIIYYKVLQAMRQDFPYTNGLENANVFKKAAYFMCWFIGEKPIIGAFSDKNVGSLANLSNHQNAIVSFQVAIASLHGATVRHEDKDVKLNNRIRLSYHSYIDIINAIREASVHSHYKMITVLLEQLAYKENPDCQFQLLDF</sequence>